<evidence type="ECO:0000313" key="2">
    <source>
        <dbReference type="EMBL" id="JAH94829.1"/>
    </source>
</evidence>
<accession>A0A0E9WWV1</accession>
<reference evidence="2" key="2">
    <citation type="journal article" date="2015" name="Fish Shellfish Immunol.">
        <title>Early steps in the European eel (Anguilla anguilla)-Vibrio vulnificus interaction in the gills: Role of the RtxA13 toxin.</title>
        <authorList>
            <person name="Callol A."/>
            <person name="Pajuelo D."/>
            <person name="Ebbesson L."/>
            <person name="Teles M."/>
            <person name="MacKenzie S."/>
            <person name="Amaro C."/>
        </authorList>
    </citation>
    <scope>NUCLEOTIDE SEQUENCE</scope>
</reference>
<sequence>MKVSIFNLLHLTLFILYGNSLYYGFQWACFVNETIMFKVTCIQLMGQSVFTRGPQLLPLVFLLFNFHLCLLIYLIFKYSYCTVFVLSLK</sequence>
<name>A0A0E9WWV1_ANGAN</name>
<keyword evidence="1" id="KW-1133">Transmembrane helix</keyword>
<feature type="transmembrane region" description="Helical" evidence="1">
    <location>
        <begin position="56"/>
        <end position="76"/>
    </location>
</feature>
<proteinExistence type="predicted"/>
<reference evidence="2" key="1">
    <citation type="submission" date="2014-11" db="EMBL/GenBank/DDBJ databases">
        <authorList>
            <person name="Amaro Gonzalez C."/>
        </authorList>
    </citation>
    <scope>NUCLEOTIDE SEQUENCE</scope>
</reference>
<protein>
    <submittedName>
        <fullName evidence="2">Uncharacterized protein</fullName>
    </submittedName>
</protein>
<dbReference type="AlphaFoldDB" id="A0A0E9WWV1"/>
<keyword evidence="1" id="KW-0472">Membrane</keyword>
<dbReference type="EMBL" id="GBXM01013748">
    <property type="protein sequence ID" value="JAH94829.1"/>
    <property type="molecule type" value="Transcribed_RNA"/>
</dbReference>
<organism evidence="2">
    <name type="scientific">Anguilla anguilla</name>
    <name type="common">European freshwater eel</name>
    <name type="synonym">Muraena anguilla</name>
    <dbReference type="NCBI Taxonomy" id="7936"/>
    <lineage>
        <taxon>Eukaryota</taxon>
        <taxon>Metazoa</taxon>
        <taxon>Chordata</taxon>
        <taxon>Craniata</taxon>
        <taxon>Vertebrata</taxon>
        <taxon>Euteleostomi</taxon>
        <taxon>Actinopterygii</taxon>
        <taxon>Neopterygii</taxon>
        <taxon>Teleostei</taxon>
        <taxon>Anguilliformes</taxon>
        <taxon>Anguillidae</taxon>
        <taxon>Anguilla</taxon>
    </lineage>
</organism>
<keyword evidence="1" id="KW-0812">Transmembrane</keyword>
<evidence type="ECO:0000256" key="1">
    <source>
        <dbReference type="SAM" id="Phobius"/>
    </source>
</evidence>